<dbReference type="InterPro" id="IPR026854">
    <property type="entry name" value="VPS13_N"/>
</dbReference>
<organism evidence="4 5">
    <name type="scientific">Tulasnella calospora MUT 4182</name>
    <dbReference type="NCBI Taxonomy" id="1051891"/>
    <lineage>
        <taxon>Eukaryota</taxon>
        <taxon>Fungi</taxon>
        <taxon>Dikarya</taxon>
        <taxon>Basidiomycota</taxon>
        <taxon>Agaricomycotina</taxon>
        <taxon>Agaricomycetes</taxon>
        <taxon>Cantharellales</taxon>
        <taxon>Tulasnellaceae</taxon>
        <taxon>Tulasnella</taxon>
    </lineage>
</organism>
<dbReference type="InterPro" id="IPR026847">
    <property type="entry name" value="VPS13"/>
</dbReference>
<dbReference type="Proteomes" id="UP000054248">
    <property type="component" value="Unassembled WGS sequence"/>
</dbReference>
<dbReference type="AlphaFoldDB" id="A0A0C3LAK7"/>
<dbReference type="Pfam" id="PF12624">
    <property type="entry name" value="VPS13_N"/>
    <property type="match status" value="1"/>
</dbReference>
<evidence type="ECO:0000256" key="1">
    <source>
        <dbReference type="ARBA" id="ARBA00006545"/>
    </source>
</evidence>
<accession>A0A0C3LAK7</accession>
<evidence type="ECO:0000313" key="5">
    <source>
        <dbReference type="Proteomes" id="UP000054248"/>
    </source>
</evidence>
<evidence type="ECO:0000313" key="4">
    <source>
        <dbReference type="EMBL" id="KIO18497.1"/>
    </source>
</evidence>
<dbReference type="STRING" id="1051891.A0A0C3LAK7"/>
<reference evidence="5" key="2">
    <citation type="submission" date="2015-01" db="EMBL/GenBank/DDBJ databases">
        <title>Evolutionary Origins and Diversification of the Mycorrhizal Mutualists.</title>
        <authorList>
            <consortium name="DOE Joint Genome Institute"/>
            <consortium name="Mycorrhizal Genomics Consortium"/>
            <person name="Kohler A."/>
            <person name="Kuo A."/>
            <person name="Nagy L.G."/>
            <person name="Floudas D."/>
            <person name="Copeland A."/>
            <person name="Barry K.W."/>
            <person name="Cichocki N."/>
            <person name="Veneault-Fourrey C."/>
            <person name="LaButti K."/>
            <person name="Lindquist E.A."/>
            <person name="Lipzen A."/>
            <person name="Lundell T."/>
            <person name="Morin E."/>
            <person name="Murat C."/>
            <person name="Riley R."/>
            <person name="Ohm R."/>
            <person name="Sun H."/>
            <person name="Tunlid A."/>
            <person name="Henrissat B."/>
            <person name="Grigoriev I.V."/>
            <person name="Hibbett D.S."/>
            <person name="Martin F."/>
        </authorList>
    </citation>
    <scope>NUCLEOTIDE SEQUENCE [LARGE SCALE GENOMIC DNA]</scope>
    <source>
        <strain evidence="5">MUT 4182</strain>
    </source>
</reference>
<comment type="similarity">
    <text evidence="1">Belongs to the VPS13 family.</text>
</comment>
<dbReference type="OrthoDB" id="428159at2759"/>
<dbReference type="EMBL" id="KN823282">
    <property type="protein sequence ID" value="KIO18497.1"/>
    <property type="molecule type" value="Genomic_DNA"/>
</dbReference>
<feature type="domain" description="Chorein N-terminal" evidence="3">
    <location>
        <begin position="49"/>
        <end position="260"/>
    </location>
</feature>
<name>A0A0C3LAK7_9AGAM</name>
<protein>
    <recommendedName>
        <fullName evidence="3">Chorein N-terminal domain-containing protein</fullName>
    </recommendedName>
</protein>
<reference evidence="4 5" key="1">
    <citation type="submission" date="2014-04" db="EMBL/GenBank/DDBJ databases">
        <authorList>
            <consortium name="DOE Joint Genome Institute"/>
            <person name="Kuo A."/>
            <person name="Girlanda M."/>
            <person name="Perotto S."/>
            <person name="Kohler A."/>
            <person name="Nagy L.G."/>
            <person name="Floudas D."/>
            <person name="Copeland A."/>
            <person name="Barry K.W."/>
            <person name="Cichocki N."/>
            <person name="Veneault-Fourrey C."/>
            <person name="LaButti K."/>
            <person name="Lindquist E.A."/>
            <person name="Lipzen A."/>
            <person name="Lundell T."/>
            <person name="Morin E."/>
            <person name="Murat C."/>
            <person name="Sun H."/>
            <person name="Tunlid A."/>
            <person name="Henrissat B."/>
            <person name="Grigoriev I.V."/>
            <person name="Hibbett D.S."/>
            <person name="Martin F."/>
            <person name="Nordberg H.P."/>
            <person name="Cantor M.N."/>
            <person name="Hua S.X."/>
        </authorList>
    </citation>
    <scope>NUCLEOTIDE SEQUENCE [LARGE SCALE GENOMIC DNA]</scope>
    <source>
        <strain evidence="4 5">MUT 4182</strain>
    </source>
</reference>
<gene>
    <name evidence="4" type="ORF">M407DRAFT_31847</name>
</gene>
<dbReference type="PANTHER" id="PTHR16166:SF93">
    <property type="entry name" value="INTERMEMBRANE LIPID TRANSFER PROTEIN VPS13"/>
    <property type="match status" value="1"/>
</dbReference>
<proteinExistence type="inferred from homology"/>
<dbReference type="GO" id="GO:0045324">
    <property type="term" value="P:late endosome to vacuole transport"/>
    <property type="evidence" value="ECO:0007669"/>
    <property type="project" value="TreeGrafter"/>
</dbReference>
<evidence type="ECO:0000256" key="2">
    <source>
        <dbReference type="ARBA" id="ARBA00022448"/>
    </source>
</evidence>
<dbReference type="PANTHER" id="PTHR16166">
    <property type="entry name" value="VACUOLAR PROTEIN SORTING-ASSOCIATED PROTEIN VPS13"/>
    <property type="match status" value="1"/>
</dbReference>
<evidence type="ECO:0000259" key="3">
    <source>
        <dbReference type="Pfam" id="PF12624"/>
    </source>
</evidence>
<keyword evidence="5" id="KW-1185">Reference proteome</keyword>
<sequence>MDWITSSLNKVVTGAVAKSVHGAIRRGLRCKQARSWNILRQVEVDIFMLKKGALDRLRLPVDVAEGHLGRFILEIPGTQILSSPSKITIEDLYLLVVPSAGRQHDPGEDEKRMQAAKQERLDSYETLQAQSVAATQIQAGGGDEKTQNAMEIAMTQKIADNLQVYVKNIHIRYEDDVSCPGHPFAAGITLGSFEVETTDKNWMQAFITEKIQSLELHKLAKLNSLSAYFDTDEKSISGLSVEESKATFKSLCRRTQPYPSIHTSTCFWRSSPYFQPSRHQHNPSL</sequence>
<dbReference type="GO" id="GO:0007005">
    <property type="term" value="P:mitochondrion organization"/>
    <property type="evidence" value="ECO:0007669"/>
    <property type="project" value="TreeGrafter"/>
</dbReference>
<keyword evidence="2" id="KW-0813">Transport</keyword>
<dbReference type="GO" id="GO:0045053">
    <property type="term" value="P:protein retention in Golgi apparatus"/>
    <property type="evidence" value="ECO:0007669"/>
    <property type="project" value="TreeGrafter"/>
</dbReference>
<dbReference type="GO" id="GO:0006623">
    <property type="term" value="P:protein targeting to vacuole"/>
    <property type="evidence" value="ECO:0007669"/>
    <property type="project" value="TreeGrafter"/>
</dbReference>
<dbReference type="HOGENOM" id="CLU_977250_0_0_1"/>